<dbReference type="GO" id="GO:0005886">
    <property type="term" value="C:plasma membrane"/>
    <property type="evidence" value="ECO:0007669"/>
    <property type="project" value="UniProtKB-SubCell"/>
</dbReference>
<dbReference type="RefSeq" id="WP_210535260.1">
    <property type="nucleotide sequence ID" value="NZ_JAGKTC010000001.1"/>
</dbReference>
<organism evidence="12 13">
    <name type="scientific">Pseudoxanthomonas helianthi</name>
    <dbReference type="NCBI Taxonomy" id="1453541"/>
    <lineage>
        <taxon>Bacteria</taxon>
        <taxon>Pseudomonadati</taxon>
        <taxon>Pseudomonadota</taxon>
        <taxon>Gammaproteobacteria</taxon>
        <taxon>Lysobacterales</taxon>
        <taxon>Lysobacteraceae</taxon>
        <taxon>Pseudoxanthomonas</taxon>
    </lineage>
</organism>
<dbReference type="PANTHER" id="PTHR46494:SF3">
    <property type="entry name" value="ZINC TRANSPORT PROTEIN ZNTB"/>
    <property type="match status" value="1"/>
</dbReference>
<dbReference type="GO" id="GO:0015095">
    <property type="term" value="F:magnesium ion transmembrane transporter activity"/>
    <property type="evidence" value="ECO:0007669"/>
    <property type="project" value="TreeGrafter"/>
</dbReference>
<protein>
    <submittedName>
        <fullName evidence="12">Uncharacterized protein</fullName>
    </submittedName>
</protein>
<dbReference type="GO" id="GO:0000287">
    <property type="term" value="F:magnesium ion binding"/>
    <property type="evidence" value="ECO:0007669"/>
    <property type="project" value="TreeGrafter"/>
</dbReference>
<dbReference type="Gene3D" id="1.20.58.340">
    <property type="entry name" value="Magnesium transport protein CorA, transmembrane region"/>
    <property type="match status" value="2"/>
</dbReference>
<keyword evidence="7" id="KW-0862">Zinc</keyword>
<reference evidence="12" key="1">
    <citation type="journal article" date="2016" name="Int. J. Syst. Evol. Microbiol.">
        <title>Pseudoxanthomonas helianthi sp. nov., isolated from roots of Jerusalem artichoke (Helianthus tuberosus).</title>
        <authorList>
            <person name="Kittiwongwattana C."/>
            <person name="Thawai C."/>
        </authorList>
    </citation>
    <scope>NUCLEOTIDE SEQUENCE</scope>
    <source>
        <strain evidence="12">110414</strain>
    </source>
</reference>
<comment type="caution">
    <text evidence="12">The sequence shown here is derived from an EMBL/GenBank/DDBJ whole genome shotgun (WGS) entry which is preliminary data.</text>
</comment>
<evidence type="ECO:0000313" key="13">
    <source>
        <dbReference type="Proteomes" id="UP000673447"/>
    </source>
</evidence>
<evidence type="ECO:0000256" key="7">
    <source>
        <dbReference type="ARBA" id="ARBA00022833"/>
    </source>
</evidence>
<keyword evidence="5" id="KW-0997">Cell inner membrane</keyword>
<keyword evidence="10 11" id="KW-0472">Membrane</keyword>
<evidence type="ECO:0000256" key="9">
    <source>
        <dbReference type="ARBA" id="ARBA00023065"/>
    </source>
</evidence>
<evidence type="ECO:0000256" key="4">
    <source>
        <dbReference type="ARBA" id="ARBA00022475"/>
    </source>
</evidence>
<feature type="transmembrane region" description="Helical" evidence="11">
    <location>
        <begin position="266"/>
        <end position="286"/>
    </location>
</feature>
<evidence type="ECO:0000256" key="3">
    <source>
        <dbReference type="ARBA" id="ARBA00022448"/>
    </source>
</evidence>
<keyword evidence="4" id="KW-1003">Cell membrane</keyword>
<dbReference type="InterPro" id="IPR002523">
    <property type="entry name" value="MgTranspt_CorA/ZnTranspt_ZntB"/>
</dbReference>
<gene>
    <name evidence="12" type="ORF">J5837_03135</name>
</gene>
<name>A0A940X1G0_9GAMM</name>
<dbReference type="SUPFAM" id="SSF144083">
    <property type="entry name" value="Magnesium transport protein CorA, transmembrane region"/>
    <property type="match status" value="1"/>
</dbReference>
<comment type="subcellular location">
    <subcellularLocation>
        <location evidence="1">Cell membrane</location>
        <topology evidence="1">Multi-pass membrane protein</topology>
    </subcellularLocation>
</comment>
<dbReference type="PANTHER" id="PTHR46494">
    <property type="entry name" value="CORA FAMILY METAL ION TRANSPORTER (EUROFUNG)"/>
    <property type="match status" value="1"/>
</dbReference>
<keyword evidence="8 11" id="KW-1133">Transmembrane helix</keyword>
<feature type="transmembrane region" description="Helical" evidence="11">
    <location>
        <begin position="298"/>
        <end position="318"/>
    </location>
</feature>
<evidence type="ECO:0000256" key="11">
    <source>
        <dbReference type="SAM" id="Phobius"/>
    </source>
</evidence>
<evidence type="ECO:0000313" key="12">
    <source>
        <dbReference type="EMBL" id="MBP3983407.1"/>
    </source>
</evidence>
<dbReference type="SUPFAM" id="SSF143865">
    <property type="entry name" value="CorA soluble domain-like"/>
    <property type="match status" value="1"/>
</dbReference>
<reference evidence="12" key="2">
    <citation type="submission" date="2021-03" db="EMBL/GenBank/DDBJ databases">
        <authorList>
            <person name="Cao W."/>
        </authorList>
    </citation>
    <scope>NUCLEOTIDE SEQUENCE</scope>
    <source>
        <strain evidence="12">110414</strain>
    </source>
</reference>
<dbReference type="AlphaFoldDB" id="A0A940X1G0"/>
<dbReference type="InterPro" id="IPR045861">
    <property type="entry name" value="CorA_cytoplasmic_dom"/>
</dbReference>
<keyword evidence="9" id="KW-0406">Ion transport</keyword>
<keyword evidence="3" id="KW-0813">Transport</keyword>
<accession>A0A940X1G0</accession>
<proteinExistence type="inferred from homology"/>
<keyword evidence="6 11" id="KW-0812">Transmembrane</keyword>
<evidence type="ECO:0000256" key="1">
    <source>
        <dbReference type="ARBA" id="ARBA00004651"/>
    </source>
</evidence>
<dbReference type="EMBL" id="JAGKTC010000001">
    <property type="protein sequence ID" value="MBP3983407.1"/>
    <property type="molecule type" value="Genomic_DNA"/>
</dbReference>
<dbReference type="GO" id="GO:0050897">
    <property type="term" value="F:cobalt ion binding"/>
    <property type="evidence" value="ECO:0007669"/>
    <property type="project" value="TreeGrafter"/>
</dbReference>
<dbReference type="Proteomes" id="UP000673447">
    <property type="component" value="Unassembled WGS sequence"/>
</dbReference>
<evidence type="ECO:0000256" key="6">
    <source>
        <dbReference type="ARBA" id="ARBA00022692"/>
    </source>
</evidence>
<dbReference type="GO" id="GO:0015087">
    <property type="term" value="F:cobalt ion transmembrane transporter activity"/>
    <property type="evidence" value="ECO:0007669"/>
    <property type="project" value="TreeGrafter"/>
</dbReference>
<evidence type="ECO:0000256" key="8">
    <source>
        <dbReference type="ARBA" id="ARBA00022989"/>
    </source>
</evidence>
<keyword evidence="13" id="KW-1185">Reference proteome</keyword>
<evidence type="ECO:0000256" key="2">
    <source>
        <dbReference type="ARBA" id="ARBA00009765"/>
    </source>
</evidence>
<comment type="similarity">
    <text evidence="2">Belongs to the CorA metal ion transporter (MIT) (TC 1.A.35) family.</text>
</comment>
<dbReference type="InterPro" id="IPR045863">
    <property type="entry name" value="CorA_TM1_TM2"/>
</dbReference>
<evidence type="ECO:0000256" key="10">
    <source>
        <dbReference type="ARBA" id="ARBA00023136"/>
    </source>
</evidence>
<sequence>MTSTNESKAHLFGREAREIPLPSVGEYEPAEDSLLWVDMAGETEATLDRLWQDLRLPGEALAIWRERRIAPLLGKSDGAIWLQAFLLRQGNGSAFASVPVMVVASSNTVVTLHDEALEELASLKRELAAERDAGTLTAEHLTAFILDRQIGTYFHAVSAFESEVEWLEEKILDDEPRDCLPDLRRLCMAASSLRRTLALHRAVYSELARPGFHPGNPERVQRGFRSIDERFERALDMAENARDLVMESFGLFSAKTSLDTNNSMQVLTFATVVVGSLSVIAGWLGMNFLAHFYTSGEAGFAIAVLGSIALALSLVMWARHKRWL</sequence>
<evidence type="ECO:0000256" key="5">
    <source>
        <dbReference type="ARBA" id="ARBA00022519"/>
    </source>
</evidence>
<dbReference type="Pfam" id="PF01544">
    <property type="entry name" value="CorA"/>
    <property type="match status" value="1"/>
</dbReference>